<evidence type="ECO:0000313" key="3">
    <source>
        <dbReference type="Proteomes" id="UP000321513"/>
    </source>
</evidence>
<protein>
    <recommendedName>
        <fullName evidence="4">Plasmid stabilization protein</fullName>
    </recommendedName>
</protein>
<comment type="caution">
    <text evidence="2">The sequence shown here is derived from an EMBL/GenBank/DDBJ whole genome shotgun (WGS) entry which is preliminary data.</text>
</comment>
<keyword evidence="3" id="KW-1185">Reference proteome</keyword>
<dbReference type="InterPro" id="IPR007712">
    <property type="entry name" value="RelE/ParE_toxin"/>
</dbReference>
<proteinExistence type="predicted"/>
<dbReference type="EMBL" id="BJYT01000004">
    <property type="protein sequence ID" value="GEO08946.1"/>
    <property type="molecule type" value="Genomic_DNA"/>
</dbReference>
<reference evidence="2 3" key="1">
    <citation type="submission" date="2019-07" db="EMBL/GenBank/DDBJ databases">
        <title>Whole genome shotgun sequence of Segetibacter aerophilus NBRC 106135.</title>
        <authorList>
            <person name="Hosoyama A."/>
            <person name="Uohara A."/>
            <person name="Ohji S."/>
            <person name="Ichikawa N."/>
        </authorList>
    </citation>
    <scope>NUCLEOTIDE SEQUENCE [LARGE SCALE GENOMIC DNA]</scope>
    <source>
        <strain evidence="2 3">NBRC 106135</strain>
    </source>
</reference>
<accession>A0A512BAF8</accession>
<evidence type="ECO:0000313" key="2">
    <source>
        <dbReference type="EMBL" id="GEO08946.1"/>
    </source>
</evidence>
<evidence type="ECO:0008006" key="4">
    <source>
        <dbReference type="Google" id="ProtNLM"/>
    </source>
</evidence>
<gene>
    <name evidence="2" type="ORF">SAE01_14420</name>
</gene>
<sequence length="98" mass="11464">MAFEIVWSAEADNDLRQIVKSLKEEWSQQVAEKFILRSYNKLERLAAIPSLGRPTSKTAVYIYKLDRKNAVFFSLEGKHLVLLSIYAYSKDIKKSRFY</sequence>
<dbReference type="AlphaFoldDB" id="A0A512BAF8"/>
<dbReference type="Pfam" id="PF05016">
    <property type="entry name" value="ParE_toxin"/>
    <property type="match status" value="1"/>
</dbReference>
<dbReference type="Proteomes" id="UP000321513">
    <property type="component" value="Unassembled WGS sequence"/>
</dbReference>
<dbReference type="OrthoDB" id="963196at2"/>
<name>A0A512BAF8_9BACT</name>
<dbReference type="Gene3D" id="3.30.2310.20">
    <property type="entry name" value="RelE-like"/>
    <property type="match status" value="1"/>
</dbReference>
<organism evidence="2 3">
    <name type="scientific">Segetibacter aerophilus</name>
    <dbReference type="NCBI Taxonomy" id="670293"/>
    <lineage>
        <taxon>Bacteria</taxon>
        <taxon>Pseudomonadati</taxon>
        <taxon>Bacteroidota</taxon>
        <taxon>Chitinophagia</taxon>
        <taxon>Chitinophagales</taxon>
        <taxon>Chitinophagaceae</taxon>
        <taxon>Segetibacter</taxon>
    </lineage>
</organism>
<dbReference type="RefSeq" id="WP_147203003.1">
    <property type="nucleotide sequence ID" value="NZ_BJYT01000004.1"/>
</dbReference>
<evidence type="ECO:0000256" key="1">
    <source>
        <dbReference type="ARBA" id="ARBA00022649"/>
    </source>
</evidence>
<keyword evidence="1" id="KW-1277">Toxin-antitoxin system</keyword>
<dbReference type="InterPro" id="IPR035093">
    <property type="entry name" value="RelE/ParE_toxin_dom_sf"/>
</dbReference>